<reference evidence="8 9" key="1">
    <citation type="submission" date="2020-01" db="EMBL/GenBank/DDBJ databases">
        <title>Whole-genome sequence of Heliobacterium undosum DSM 13378.</title>
        <authorList>
            <person name="Kyndt J.A."/>
            <person name="Meyer T.E."/>
        </authorList>
    </citation>
    <scope>NUCLEOTIDE SEQUENCE [LARGE SCALE GENOMIC DNA]</scope>
    <source>
        <strain evidence="8 9">DSM 13378</strain>
    </source>
</reference>
<evidence type="ECO:0000256" key="3">
    <source>
        <dbReference type="ARBA" id="ARBA00022737"/>
    </source>
</evidence>
<comment type="function">
    <text evidence="6">Component of a complex that catalyzes the oxidation of glycolate to glyoxylate.</text>
</comment>
<dbReference type="InterPro" id="IPR012257">
    <property type="entry name" value="Glc_ox_4Fe-4S"/>
</dbReference>
<sequence>MADLKTLEKAQELINQCMKCGNCQAVCPLYAETMHEGAVARGKIKLAVDVLEGKLQPSHAVLDKFALCLTCKACEANCPCGVHCVDIILAARAQLAEKVGLPFIKQSIFRGLKLRRLFNFGLKVGANFQGVALKKRGEGLKGRTMRLPIMGMDIRRVIPDLATTHSRDMYDEFNPAHSGKGKVRAAFFTGCVNNLIYNDTCKAIVEVLRANDVDVIIPKAQHCCGAPVFINGDRNIGREMARHNLEVFSAADEKYNLDYVFMACGTCVCSFAEHYTHLLHDEPKYHAMAEKLAKKTTDVNPLVIKVGGLQKPLGKVEHVVTYHDSCHLARSMKVTAEPREIMKAIPGVRFIEMKDAARCCGGAGSFSLTHYDLSKQITTKKAENIRSTGATLATTGCPGCRMTIEDGLAQTNVKIDTVHPVALLYESYKNSGVIKG</sequence>
<keyword evidence="6" id="KW-0813">Transport</keyword>
<proteinExistence type="predicted"/>
<keyword evidence="3" id="KW-0677">Repeat</keyword>
<dbReference type="Pfam" id="PF13183">
    <property type="entry name" value="Fer4_8"/>
    <property type="match status" value="1"/>
</dbReference>
<keyword evidence="9" id="KW-1185">Reference proteome</keyword>
<dbReference type="InterPro" id="IPR017896">
    <property type="entry name" value="4Fe4S_Fe-S-bd"/>
</dbReference>
<evidence type="ECO:0000256" key="6">
    <source>
        <dbReference type="PIRNR" id="PIRNR000139"/>
    </source>
</evidence>
<dbReference type="Pfam" id="PF02754">
    <property type="entry name" value="CCG"/>
    <property type="match status" value="2"/>
</dbReference>
<name>A0A845L3N2_9FIRM</name>
<keyword evidence="4 6" id="KW-0408">Iron</keyword>
<dbReference type="InterPro" id="IPR004017">
    <property type="entry name" value="Cys_rich_dom"/>
</dbReference>
<dbReference type="PROSITE" id="PS51379">
    <property type="entry name" value="4FE4S_FER_2"/>
    <property type="match status" value="2"/>
</dbReference>
<evidence type="ECO:0000256" key="5">
    <source>
        <dbReference type="ARBA" id="ARBA00023014"/>
    </source>
</evidence>
<feature type="domain" description="4Fe-4S ferredoxin-type" evidence="7">
    <location>
        <begin position="58"/>
        <end position="88"/>
    </location>
</feature>
<keyword evidence="5 6" id="KW-0411">Iron-sulfur</keyword>
<keyword evidence="6" id="KW-0249">Electron transport</keyword>
<dbReference type="PANTHER" id="PTHR32479">
    <property type="entry name" value="GLYCOLATE OXIDASE IRON-SULFUR SUBUNIT"/>
    <property type="match status" value="1"/>
</dbReference>
<comment type="catalytic activity">
    <reaction evidence="6">
        <text>(R)-lactate + A = pyruvate + AH2</text>
        <dbReference type="Rhea" id="RHEA:15089"/>
        <dbReference type="ChEBI" id="CHEBI:13193"/>
        <dbReference type="ChEBI" id="CHEBI:15361"/>
        <dbReference type="ChEBI" id="CHEBI:16004"/>
        <dbReference type="ChEBI" id="CHEBI:17499"/>
    </reaction>
</comment>
<dbReference type="OrthoDB" id="9794954at2"/>
<dbReference type="InterPro" id="IPR017900">
    <property type="entry name" value="4Fe4S_Fe_S_CS"/>
</dbReference>
<protein>
    <recommendedName>
        <fullName evidence="6">Glycolate oxidase iron-sulfur subunit</fullName>
        <ecNumber evidence="6">1.1.99.14</ecNumber>
    </recommendedName>
</protein>
<dbReference type="EC" id="1.1.99.14" evidence="6"/>
<dbReference type="Proteomes" id="UP000463470">
    <property type="component" value="Unassembled WGS sequence"/>
</dbReference>
<gene>
    <name evidence="8" type="ORF">GTO91_01355</name>
</gene>
<comment type="cofactor">
    <cofactor evidence="6">
        <name>[4Fe-4S] cluster</name>
        <dbReference type="ChEBI" id="CHEBI:49883"/>
    </cofactor>
    <text evidence="6">Binds 2 [4Fe-4S] clusters.</text>
</comment>
<comment type="catalytic activity">
    <reaction evidence="6">
        <text>glycolate + A = glyoxylate + AH2</text>
        <dbReference type="Rhea" id="RHEA:21264"/>
        <dbReference type="ChEBI" id="CHEBI:13193"/>
        <dbReference type="ChEBI" id="CHEBI:17499"/>
        <dbReference type="ChEBI" id="CHEBI:29805"/>
        <dbReference type="ChEBI" id="CHEBI:36655"/>
        <dbReference type="EC" id="1.1.99.14"/>
    </reaction>
</comment>
<dbReference type="SUPFAM" id="SSF54862">
    <property type="entry name" value="4Fe-4S ferredoxins"/>
    <property type="match status" value="1"/>
</dbReference>
<evidence type="ECO:0000259" key="7">
    <source>
        <dbReference type="PROSITE" id="PS51379"/>
    </source>
</evidence>
<evidence type="ECO:0000256" key="2">
    <source>
        <dbReference type="ARBA" id="ARBA00022723"/>
    </source>
</evidence>
<evidence type="ECO:0000256" key="1">
    <source>
        <dbReference type="ARBA" id="ARBA00022485"/>
    </source>
</evidence>
<dbReference type="EMBL" id="WXEY01000001">
    <property type="protein sequence ID" value="MZP28368.1"/>
    <property type="molecule type" value="Genomic_DNA"/>
</dbReference>
<organism evidence="8 9">
    <name type="scientific">Heliomicrobium undosum</name>
    <dbReference type="NCBI Taxonomy" id="121734"/>
    <lineage>
        <taxon>Bacteria</taxon>
        <taxon>Bacillati</taxon>
        <taxon>Bacillota</taxon>
        <taxon>Clostridia</taxon>
        <taxon>Eubacteriales</taxon>
        <taxon>Heliobacteriaceae</taxon>
        <taxon>Heliomicrobium</taxon>
    </lineage>
</organism>
<evidence type="ECO:0000256" key="4">
    <source>
        <dbReference type="ARBA" id="ARBA00023004"/>
    </source>
</evidence>
<dbReference type="GO" id="GO:0019154">
    <property type="term" value="F:glycolate dehydrogenase activity"/>
    <property type="evidence" value="ECO:0007669"/>
    <property type="project" value="UniProtKB-EC"/>
</dbReference>
<feature type="domain" description="4Fe-4S ferredoxin-type" evidence="7">
    <location>
        <begin position="8"/>
        <end position="37"/>
    </location>
</feature>
<dbReference type="RefSeq" id="WP_161253674.1">
    <property type="nucleotide sequence ID" value="NZ_WXEY01000001.1"/>
</dbReference>
<dbReference type="AlphaFoldDB" id="A0A845L3N2"/>
<dbReference type="Gene3D" id="1.10.1060.10">
    <property type="entry name" value="Alpha-helical ferredoxin"/>
    <property type="match status" value="1"/>
</dbReference>
<keyword evidence="2 6" id="KW-0479">Metal-binding</keyword>
<dbReference type="PIRSF" id="PIRSF000139">
    <property type="entry name" value="Glc_ox_4Fe-4S"/>
    <property type="match status" value="1"/>
</dbReference>
<dbReference type="InterPro" id="IPR009051">
    <property type="entry name" value="Helical_ferredxn"/>
</dbReference>
<dbReference type="PROSITE" id="PS00198">
    <property type="entry name" value="4FE4S_FER_1"/>
    <property type="match status" value="2"/>
</dbReference>
<dbReference type="GO" id="GO:0051539">
    <property type="term" value="F:4 iron, 4 sulfur cluster binding"/>
    <property type="evidence" value="ECO:0007669"/>
    <property type="project" value="UniProtKB-UniRule"/>
</dbReference>
<evidence type="ECO:0000313" key="8">
    <source>
        <dbReference type="EMBL" id="MZP28368.1"/>
    </source>
</evidence>
<evidence type="ECO:0000313" key="9">
    <source>
        <dbReference type="Proteomes" id="UP000463470"/>
    </source>
</evidence>
<dbReference type="PANTHER" id="PTHR32479:SF20">
    <property type="entry name" value="GLYCOLATE OXIDASE IRON-SULFUR SUBUNIT"/>
    <property type="match status" value="1"/>
</dbReference>
<accession>A0A845L3N2</accession>
<keyword evidence="1 6" id="KW-0004">4Fe-4S</keyword>
<dbReference type="GO" id="GO:0046872">
    <property type="term" value="F:metal ion binding"/>
    <property type="evidence" value="ECO:0007669"/>
    <property type="project" value="UniProtKB-UniRule"/>
</dbReference>
<comment type="caution">
    <text evidence="8">The sequence shown here is derived from an EMBL/GenBank/DDBJ whole genome shotgun (WGS) entry which is preliminary data.</text>
</comment>